<gene>
    <name evidence="2" type="ORF">LARSCL_LOCUS2922</name>
</gene>
<organism evidence="2 3">
    <name type="scientific">Larinioides sclopetarius</name>
    <dbReference type="NCBI Taxonomy" id="280406"/>
    <lineage>
        <taxon>Eukaryota</taxon>
        <taxon>Metazoa</taxon>
        <taxon>Ecdysozoa</taxon>
        <taxon>Arthropoda</taxon>
        <taxon>Chelicerata</taxon>
        <taxon>Arachnida</taxon>
        <taxon>Araneae</taxon>
        <taxon>Araneomorphae</taxon>
        <taxon>Entelegynae</taxon>
        <taxon>Araneoidea</taxon>
        <taxon>Araneidae</taxon>
        <taxon>Larinioides</taxon>
    </lineage>
</organism>
<dbReference type="Proteomes" id="UP001497382">
    <property type="component" value="Unassembled WGS sequence"/>
</dbReference>
<feature type="region of interest" description="Disordered" evidence="1">
    <location>
        <begin position="448"/>
        <end position="521"/>
    </location>
</feature>
<evidence type="ECO:0000313" key="2">
    <source>
        <dbReference type="EMBL" id="CAL1266107.1"/>
    </source>
</evidence>
<evidence type="ECO:0000313" key="3">
    <source>
        <dbReference type="Proteomes" id="UP001497382"/>
    </source>
</evidence>
<dbReference type="EMBL" id="CAXIEN010000020">
    <property type="protein sequence ID" value="CAL1266107.1"/>
    <property type="molecule type" value="Genomic_DNA"/>
</dbReference>
<feature type="compositionally biased region" description="Basic and acidic residues" evidence="1">
    <location>
        <begin position="486"/>
        <end position="504"/>
    </location>
</feature>
<proteinExistence type="predicted"/>
<evidence type="ECO:0000256" key="1">
    <source>
        <dbReference type="SAM" id="MobiDB-lite"/>
    </source>
</evidence>
<feature type="compositionally biased region" description="Low complexity" evidence="1">
    <location>
        <begin position="28"/>
        <end position="37"/>
    </location>
</feature>
<feature type="region of interest" description="Disordered" evidence="1">
    <location>
        <begin position="17"/>
        <end position="39"/>
    </location>
</feature>
<keyword evidence="3" id="KW-1185">Reference proteome</keyword>
<comment type="caution">
    <text evidence="2">The sequence shown here is derived from an EMBL/GenBank/DDBJ whole genome shotgun (WGS) entry which is preliminary data.</text>
</comment>
<dbReference type="AlphaFoldDB" id="A0AAV1Z3N7"/>
<feature type="compositionally biased region" description="Polar residues" evidence="1">
    <location>
        <begin position="457"/>
        <end position="476"/>
    </location>
</feature>
<accession>A0AAV1Z3N7</accession>
<sequence length="543" mass="60628">MEKGKKIENITATKVTGESKIPKPAKCPSSKVTSTKTSIKKKAAPSSKITTKVTTAFSKQKQTQIVNLPKNVKRMSVVKISNDVMNHFQDENLKTCDHATESAAGIKVLDTKNTTTNTKRAPLKEQFLQASQKQSGSLTKRSSAPDLKQCAAFGGIRFTKKRNTCRKFDMFQKMTTESKDCQAVNDPELKRIASAKAIDINEIEWSNEGNLEDPPAVTIESSKVSSLTVKQTTLKRCATFGGMIFKPKWYSTPLKPDLFENMQKVPKHKELYPPDSSVKWLEKIQNSTNGNTIEGETITIDKAIQPSTKNPNYLKASSNTMKELGDKMYPAFAGMRIKPKRKSTHPKPDIFERVQEESKIADQEQHFSGASAEQMKMSNGATKVINRETQLSQVEMLEHTSTQNARFSETVSISVKETSQVAAFGGIRFAPKWKSTPIRPNIFENIQKESKTDRLESQPTDSSTNELKAIPASTTAKIIETDDEKLEQLKTKKPESSKNDESSKNAKKVIPPAFGGLRFKPRQKKLHDIFEAQKSNVDNQMQS</sequence>
<name>A0AAV1Z3N7_9ARAC</name>
<reference evidence="2 3" key="1">
    <citation type="submission" date="2024-04" db="EMBL/GenBank/DDBJ databases">
        <authorList>
            <person name="Rising A."/>
            <person name="Reimegard J."/>
            <person name="Sonavane S."/>
            <person name="Akerstrom W."/>
            <person name="Nylinder S."/>
            <person name="Hedman E."/>
            <person name="Kallberg Y."/>
        </authorList>
    </citation>
    <scope>NUCLEOTIDE SEQUENCE [LARGE SCALE GENOMIC DNA]</scope>
</reference>
<protein>
    <submittedName>
        <fullName evidence="2">Uncharacterized protein</fullName>
    </submittedName>
</protein>